<evidence type="ECO:0000256" key="4">
    <source>
        <dbReference type="ARBA" id="ARBA00022490"/>
    </source>
</evidence>
<dbReference type="EMBL" id="VCMV01000003">
    <property type="protein sequence ID" value="KAB0269042.1"/>
    <property type="molecule type" value="Genomic_DNA"/>
</dbReference>
<name>A0A5N3PH24_9HYPH</name>
<evidence type="ECO:0000256" key="3">
    <source>
        <dbReference type="ARBA" id="ARBA00021035"/>
    </source>
</evidence>
<dbReference type="InterPro" id="IPR022637">
    <property type="entry name" value="DNA_polIII_beta_cen"/>
</dbReference>
<evidence type="ECO:0000259" key="12">
    <source>
        <dbReference type="Pfam" id="PF00712"/>
    </source>
</evidence>
<protein>
    <recommendedName>
        <fullName evidence="3">Beta sliding clamp</fullName>
    </recommendedName>
    <alternativeName>
        <fullName evidence="11">Beta-clamp processivity factor</fullName>
    </alternativeName>
    <alternativeName>
        <fullName evidence="10">DNA polymerase III beta sliding clamp subunit</fullName>
    </alternativeName>
</protein>
<comment type="similarity">
    <text evidence="2">Belongs to the beta sliding clamp family.</text>
</comment>
<comment type="subcellular location">
    <subcellularLocation>
        <location evidence="1">Cytoplasm</location>
    </subcellularLocation>
</comment>
<dbReference type="InterPro" id="IPR046938">
    <property type="entry name" value="DNA_clamp_sf"/>
</dbReference>
<keyword evidence="8" id="KW-0239">DNA-directed DNA polymerase</keyword>
<keyword evidence="6 15" id="KW-0548">Nucleotidyltransferase</keyword>
<dbReference type="PANTHER" id="PTHR30478">
    <property type="entry name" value="DNA POLYMERASE III SUBUNIT BETA"/>
    <property type="match status" value="1"/>
</dbReference>
<proteinExistence type="inferred from homology"/>
<dbReference type="GO" id="GO:0005737">
    <property type="term" value="C:cytoplasm"/>
    <property type="evidence" value="ECO:0007669"/>
    <property type="project" value="UniProtKB-SubCell"/>
</dbReference>
<dbReference type="AlphaFoldDB" id="A0A5N3PH24"/>
<dbReference type="SUPFAM" id="SSF55979">
    <property type="entry name" value="DNA clamp"/>
    <property type="match status" value="3"/>
</dbReference>
<dbReference type="Gene3D" id="3.70.10.10">
    <property type="match status" value="1"/>
</dbReference>
<dbReference type="InterPro" id="IPR022635">
    <property type="entry name" value="DNA_polIII_beta_C"/>
</dbReference>
<dbReference type="GO" id="GO:0008408">
    <property type="term" value="F:3'-5' exonuclease activity"/>
    <property type="evidence" value="ECO:0007669"/>
    <property type="project" value="InterPro"/>
</dbReference>
<dbReference type="Proteomes" id="UP000325684">
    <property type="component" value="Unassembled WGS sequence"/>
</dbReference>
<evidence type="ECO:0000259" key="13">
    <source>
        <dbReference type="Pfam" id="PF02767"/>
    </source>
</evidence>
<dbReference type="GO" id="GO:0006271">
    <property type="term" value="P:DNA strand elongation involved in DNA replication"/>
    <property type="evidence" value="ECO:0007669"/>
    <property type="project" value="TreeGrafter"/>
</dbReference>
<gene>
    <name evidence="15" type="primary">dnaN</name>
    <name evidence="15" type="ORF">FEZ63_02740</name>
</gene>
<dbReference type="GO" id="GO:0009360">
    <property type="term" value="C:DNA polymerase III complex"/>
    <property type="evidence" value="ECO:0007669"/>
    <property type="project" value="InterPro"/>
</dbReference>
<evidence type="ECO:0000256" key="11">
    <source>
        <dbReference type="ARBA" id="ARBA00033276"/>
    </source>
</evidence>
<dbReference type="SMART" id="SM00480">
    <property type="entry name" value="POL3Bc"/>
    <property type="match status" value="1"/>
</dbReference>
<keyword evidence="9" id="KW-0238">DNA-binding</keyword>
<accession>A0A5N3PH24</accession>
<dbReference type="GO" id="GO:0003887">
    <property type="term" value="F:DNA-directed DNA polymerase activity"/>
    <property type="evidence" value="ECO:0007669"/>
    <property type="project" value="UniProtKB-KW"/>
</dbReference>
<keyword evidence="5 15" id="KW-0808">Transferase</keyword>
<comment type="caution">
    <text evidence="15">The sequence shown here is derived from an EMBL/GenBank/DDBJ whole genome shotgun (WGS) entry which is preliminary data.</text>
</comment>
<feature type="domain" description="DNA polymerase III beta sliding clamp central" evidence="13">
    <location>
        <begin position="191"/>
        <end position="306"/>
    </location>
</feature>
<dbReference type="PANTHER" id="PTHR30478:SF0">
    <property type="entry name" value="BETA SLIDING CLAMP"/>
    <property type="match status" value="1"/>
</dbReference>
<dbReference type="OrthoDB" id="8421503at2"/>
<feature type="domain" description="DNA polymerase III beta sliding clamp N-terminal" evidence="12">
    <location>
        <begin position="35"/>
        <end position="123"/>
    </location>
</feature>
<dbReference type="Gene3D" id="3.10.150.10">
    <property type="entry name" value="DNA Polymerase III, subunit A, domain 2"/>
    <property type="match status" value="1"/>
</dbReference>
<evidence type="ECO:0000313" key="16">
    <source>
        <dbReference type="Proteomes" id="UP000325684"/>
    </source>
</evidence>
<reference evidence="15 16" key="1">
    <citation type="journal article" date="2019" name="Microorganisms">
        <title>Genome Insights into the Novel Species Microvirga brassicacearum, a Rapeseed Endophyte with Biotechnological Potential.</title>
        <authorList>
            <person name="Jimenez-Gomez A."/>
            <person name="Saati-Santamaria Z."/>
            <person name="Igual J.M."/>
            <person name="Rivas R."/>
            <person name="Mateos P.F."/>
            <person name="Garcia-Fraile P."/>
        </authorList>
    </citation>
    <scope>NUCLEOTIDE SEQUENCE [LARGE SCALE GENOMIC DNA]</scope>
    <source>
        <strain evidence="15 16">CDVBN77</strain>
    </source>
</reference>
<dbReference type="Pfam" id="PF02767">
    <property type="entry name" value="DNA_pol3_beta_2"/>
    <property type="match status" value="1"/>
</dbReference>
<evidence type="ECO:0000256" key="5">
    <source>
        <dbReference type="ARBA" id="ARBA00022679"/>
    </source>
</evidence>
<evidence type="ECO:0000256" key="7">
    <source>
        <dbReference type="ARBA" id="ARBA00022705"/>
    </source>
</evidence>
<evidence type="ECO:0000256" key="10">
    <source>
        <dbReference type="ARBA" id="ARBA00030988"/>
    </source>
</evidence>
<dbReference type="InterPro" id="IPR001001">
    <property type="entry name" value="DNA_polIII_beta"/>
</dbReference>
<keyword evidence="16" id="KW-1185">Reference proteome</keyword>
<sequence length="433" mass="46552">MILFRSIRRATTDRPRQAENANCGNRKENFMSSTIIARPALRAALATVCGVAEKRNTIPILANALLRANAEGGLSIIATDMDLMATVSLDATTDAGFAATIPAHALRDLEKKAPATGHVAIDALIEKTTRRATADERREAGVNPGDVFEVACEDCTAALDFEGLRMTIPGLPVADFPELRIEGEIKASFSIPSAALREAFEAVQFAISTEETRYYLNGIFMEARQGKLRFVATDGHRMAVHDVDIEGAGLDYGVIIPRKTVAFLLSIVKAKGAAESVDVLINTVKARFTVGHVDVITKLIDGTYPDYQRVMPARNPNLVIVNRKAFTEAVNAVSAMSSERGRAVKLTFSDLNGGNLHLIVTNPDLGKAEMSIPCDYSGPCLELGVNAAYLTTILKASDHETVAVALADPGSPILMADDHGSVATRYVQMPMRV</sequence>
<dbReference type="Pfam" id="PF00712">
    <property type="entry name" value="DNA_pol3_beta"/>
    <property type="match status" value="1"/>
</dbReference>
<dbReference type="CDD" id="cd00140">
    <property type="entry name" value="beta_clamp"/>
    <property type="match status" value="1"/>
</dbReference>
<evidence type="ECO:0000256" key="2">
    <source>
        <dbReference type="ARBA" id="ARBA00010752"/>
    </source>
</evidence>
<dbReference type="GO" id="GO:0003677">
    <property type="term" value="F:DNA binding"/>
    <property type="evidence" value="ECO:0007669"/>
    <property type="project" value="UniProtKB-KW"/>
</dbReference>
<feature type="domain" description="DNA polymerase III beta sliding clamp C-terminal" evidence="14">
    <location>
        <begin position="309"/>
        <end position="432"/>
    </location>
</feature>
<evidence type="ECO:0000259" key="14">
    <source>
        <dbReference type="Pfam" id="PF02768"/>
    </source>
</evidence>
<evidence type="ECO:0000313" key="15">
    <source>
        <dbReference type="EMBL" id="KAB0269042.1"/>
    </source>
</evidence>
<evidence type="ECO:0000256" key="6">
    <source>
        <dbReference type="ARBA" id="ARBA00022695"/>
    </source>
</evidence>
<keyword evidence="7" id="KW-0235">DNA replication</keyword>
<evidence type="ECO:0000256" key="8">
    <source>
        <dbReference type="ARBA" id="ARBA00022932"/>
    </source>
</evidence>
<evidence type="ECO:0000256" key="1">
    <source>
        <dbReference type="ARBA" id="ARBA00004496"/>
    </source>
</evidence>
<dbReference type="InterPro" id="IPR022634">
    <property type="entry name" value="DNA_polIII_beta_N"/>
</dbReference>
<dbReference type="NCBIfam" id="TIGR00663">
    <property type="entry name" value="dnan"/>
    <property type="match status" value="1"/>
</dbReference>
<keyword evidence="4" id="KW-0963">Cytoplasm</keyword>
<dbReference type="Pfam" id="PF02768">
    <property type="entry name" value="DNA_pol3_beta_3"/>
    <property type="match status" value="1"/>
</dbReference>
<organism evidence="15 16">
    <name type="scientific">Microvirga brassicacearum</name>
    <dbReference type="NCBI Taxonomy" id="2580413"/>
    <lineage>
        <taxon>Bacteria</taxon>
        <taxon>Pseudomonadati</taxon>
        <taxon>Pseudomonadota</taxon>
        <taxon>Alphaproteobacteria</taxon>
        <taxon>Hyphomicrobiales</taxon>
        <taxon>Methylobacteriaceae</taxon>
        <taxon>Microvirga</taxon>
    </lineage>
</organism>
<evidence type="ECO:0000256" key="9">
    <source>
        <dbReference type="ARBA" id="ARBA00023125"/>
    </source>
</evidence>